<gene>
    <name evidence="1" type="ORF">DWX94_00420</name>
</gene>
<dbReference type="Proteomes" id="UP000283295">
    <property type="component" value="Unassembled WGS sequence"/>
</dbReference>
<proteinExistence type="predicted"/>
<protein>
    <submittedName>
        <fullName evidence="1">Uncharacterized protein</fullName>
    </submittedName>
</protein>
<dbReference type="AlphaFoldDB" id="A0A3R5ZN54"/>
<evidence type="ECO:0000313" key="1">
    <source>
        <dbReference type="EMBL" id="RGS44301.1"/>
    </source>
</evidence>
<organism evidence="1 2">
    <name type="scientific">Coprococcus eutactus</name>
    <dbReference type="NCBI Taxonomy" id="33043"/>
    <lineage>
        <taxon>Bacteria</taxon>
        <taxon>Bacillati</taxon>
        <taxon>Bacillota</taxon>
        <taxon>Clostridia</taxon>
        <taxon>Lachnospirales</taxon>
        <taxon>Lachnospiraceae</taxon>
        <taxon>Coprococcus</taxon>
    </lineage>
</organism>
<reference evidence="1 2" key="1">
    <citation type="submission" date="2018-08" db="EMBL/GenBank/DDBJ databases">
        <title>A genome reference for cultivated species of the human gut microbiota.</title>
        <authorList>
            <person name="Zou Y."/>
            <person name="Xue W."/>
            <person name="Luo G."/>
        </authorList>
    </citation>
    <scope>NUCLEOTIDE SEQUENCE [LARGE SCALE GENOMIC DNA]</scope>
    <source>
        <strain evidence="1 2">AF22-21</strain>
    </source>
</reference>
<evidence type="ECO:0000313" key="2">
    <source>
        <dbReference type="Proteomes" id="UP000283295"/>
    </source>
</evidence>
<dbReference type="OrthoDB" id="9995030at2"/>
<comment type="caution">
    <text evidence="1">The sequence shown here is derived from an EMBL/GenBank/DDBJ whole genome shotgun (WGS) entry which is preliminary data.</text>
</comment>
<sequence length="275" mass="31837">MTDPLLCPRIPLNFCVPTDYSSLGGSVSDAEEKLAILDDYTIRINTATRLKPATREFIRHFDLNQAIDIINSYYAIDSFFRCMTQSFFIPDNTKHFSLPDAYFLLIELKCYIIERQAAILKGCCADNILMIEQYRNHFPFNPPTIQRIEWDLNDQQLTHSNFFVPETILFTDGKECFTVNDAIRYVNHLIKSTQSAREGYADLEICSFFENFRNLLFNNQNDVIQPDIIERACKYVYDISPESQTSFSISKHPCGYASFVELLACTYKNNLSPKR</sequence>
<dbReference type="EMBL" id="QRVK01000001">
    <property type="protein sequence ID" value="RGS44301.1"/>
    <property type="molecule type" value="Genomic_DNA"/>
</dbReference>
<accession>A0A3R5ZN54</accession>
<name>A0A3R5ZN54_9FIRM</name>